<keyword evidence="1" id="KW-0812">Transmembrane</keyword>
<dbReference type="AlphaFoldDB" id="A0A844Z243"/>
<evidence type="ECO:0000256" key="1">
    <source>
        <dbReference type="SAM" id="Phobius"/>
    </source>
</evidence>
<feature type="transmembrane region" description="Helical" evidence="1">
    <location>
        <begin position="7"/>
        <end position="30"/>
    </location>
</feature>
<evidence type="ECO:0000313" key="2">
    <source>
        <dbReference type="EMBL" id="MXO73592.1"/>
    </source>
</evidence>
<reference evidence="2 3" key="1">
    <citation type="submission" date="2019-12" db="EMBL/GenBank/DDBJ databases">
        <title>Genomic-based taxomic classification of the family Erythrobacteraceae.</title>
        <authorList>
            <person name="Xu L."/>
        </authorList>
    </citation>
    <scope>NUCLEOTIDE SEQUENCE [LARGE SCALE GENOMIC DNA]</scope>
    <source>
        <strain evidence="2 3">M0322</strain>
    </source>
</reference>
<keyword evidence="1" id="KW-1133">Transmembrane helix</keyword>
<accession>A0A844Z243</accession>
<name>A0A844Z243_9SPHN</name>
<comment type="caution">
    <text evidence="2">The sequence shown here is derived from an EMBL/GenBank/DDBJ whole genome shotgun (WGS) entry which is preliminary data.</text>
</comment>
<dbReference type="EMBL" id="WTYV01000018">
    <property type="protein sequence ID" value="MXO73592.1"/>
    <property type="molecule type" value="Genomic_DNA"/>
</dbReference>
<gene>
    <name evidence="2" type="ORF">GRI99_18420</name>
</gene>
<dbReference type="RefSeq" id="WP_160773519.1">
    <property type="nucleotide sequence ID" value="NZ_WTYV01000018.1"/>
</dbReference>
<evidence type="ECO:0000313" key="3">
    <source>
        <dbReference type="Proteomes" id="UP000466966"/>
    </source>
</evidence>
<proteinExistence type="predicted"/>
<organism evidence="2 3">
    <name type="scientific">Alteraurantiacibacter buctensis</name>
    <dbReference type="NCBI Taxonomy" id="1503981"/>
    <lineage>
        <taxon>Bacteria</taxon>
        <taxon>Pseudomonadati</taxon>
        <taxon>Pseudomonadota</taxon>
        <taxon>Alphaproteobacteria</taxon>
        <taxon>Sphingomonadales</taxon>
        <taxon>Erythrobacteraceae</taxon>
        <taxon>Alteraurantiacibacter</taxon>
    </lineage>
</organism>
<keyword evidence="3" id="KW-1185">Reference proteome</keyword>
<dbReference type="Proteomes" id="UP000466966">
    <property type="component" value="Unassembled WGS sequence"/>
</dbReference>
<keyword evidence="1" id="KW-0472">Membrane</keyword>
<sequence>MTTSAQRFAAVMALATLGAGILGFMVFAVLRDGTVSGEDGGWMAAAFLSLREVFSKIENIVLGSARP</sequence>
<protein>
    <submittedName>
        <fullName evidence="2">Uncharacterized protein</fullName>
    </submittedName>
</protein>